<accession>A0AAU7U921</accession>
<evidence type="ECO:0008006" key="3">
    <source>
        <dbReference type="Google" id="ProtNLM"/>
    </source>
</evidence>
<evidence type="ECO:0000313" key="2">
    <source>
        <dbReference type="EMBL" id="XBV84887.1"/>
    </source>
</evidence>
<keyword evidence="1" id="KW-0732">Signal</keyword>
<dbReference type="RefSeq" id="WP_350242924.1">
    <property type="nucleotide sequence ID" value="NZ_CP158299.1"/>
</dbReference>
<dbReference type="AlphaFoldDB" id="A0AAU7U921"/>
<feature type="signal peptide" evidence="1">
    <location>
        <begin position="1"/>
        <end position="24"/>
    </location>
</feature>
<protein>
    <recommendedName>
        <fullName evidence="3">YbjN domain-containing protein</fullName>
    </recommendedName>
</protein>
<proteinExistence type="predicted"/>
<feature type="chain" id="PRO_5043358335" description="YbjN domain-containing protein" evidence="1">
    <location>
        <begin position="25"/>
        <end position="168"/>
    </location>
</feature>
<name>A0AAU7U921_9DEIO</name>
<dbReference type="EMBL" id="CP158299">
    <property type="protein sequence ID" value="XBV84887.1"/>
    <property type="molecule type" value="Genomic_DNA"/>
</dbReference>
<sequence length="168" mass="18464">MTLLKRPAALLTLLALATAGHALAQDQAGNLRGLKAEQLCPPSAQVTVDDDDNSEVAAELEQRMERYATLYGLSYGDPKTCLVDQTLTLDTFQTDDKVYAYVVELSLELRGAAPVTVGGSALTVQRLKLWSNVYYGSNDDLDALLDHAVDRARDYYEELALDWKASHK</sequence>
<gene>
    <name evidence="2" type="ORF">ABOD76_15770</name>
</gene>
<reference evidence="2" key="1">
    <citation type="submission" date="2024-06" db="EMBL/GenBank/DDBJ databases">
        <title>Draft Genome Sequence of Deinococcus sonorensis Type Strain KR-87, a Biofilm Producing Representative of the Genus Deinococcus.</title>
        <authorList>
            <person name="Boren L.S."/>
            <person name="Grosso R.A."/>
            <person name="Hugenberg-Cox A.N."/>
            <person name="Hill J.T.E."/>
            <person name="Albert C.M."/>
            <person name="Tuohy J.M."/>
        </authorList>
    </citation>
    <scope>NUCLEOTIDE SEQUENCE</scope>
    <source>
        <strain evidence="2">KR-87</strain>
    </source>
</reference>
<dbReference type="KEGG" id="dsc:ABOD76_15770"/>
<evidence type="ECO:0000256" key="1">
    <source>
        <dbReference type="SAM" id="SignalP"/>
    </source>
</evidence>
<organism evidence="2">
    <name type="scientific">Deinococcus sonorensis KR-87</name>
    <dbReference type="NCBI Taxonomy" id="694439"/>
    <lineage>
        <taxon>Bacteria</taxon>
        <taxon>Thermotogati</taxon>
        <taxon>Deinococcota</taxon>
        <taxon>Deinococci</taxon>
        <taxon>Deinococcales</taxon>
        <taxon>Deinococcaceae</taxon>
        <taxon>Deinococcus</taxon>
    </lineage>
</organism>